<comment type="subcellular location">
    <subcellularLocation>
        <location evidence="1">Cell membrane</location>
        <topology evidence="1">Lipid-anchor</topology>
    </subcellularLocation>
</comment>
<evidence type="ECO:0000259" key="6">
    <source>
        <dbReference type="SMART" id="SM00062"/>
    </source>
</evidence>
<dbReference type="InterPro" id="IPR001638">
    <property type="entry name" value="Solute-binding_3/MltF_N"/>
</dbReference>
<name>A0A081LC58_9BACI</name>
<dbReference type="SUPFAM" id="SSF53850">
    <property type="entry name" value="Periplasmic binding protein-like II"/>
    <property type="match status" value="1"/>
</dbReference>
<evidence type="ECO:0000313" key="7">
    <source>
        <dbReference type="EMBL" id="KEP26834.1"/>
    </source>
</evidence>
<dbReference type="PANTHER" id="PTHR35936">
    <property type="entry name" value="MEMBRANE-BOUND LYTIC MUREIN TRANSGLYCOSYLASE F"/>
    <property type="match status" value="1"/>
</dbReference>
<sequence length="290" mass="32557">MSRFYHRKSIWAMLVVSAFMLVMSACSQSGSSQSGESKWDQIQKKGKIVVATSGTLYPTSYHDTSNGKDQLTGYEVEVVKEAFKRLDVKVEFKEMGYDGMLSAINSGQVDAAANDIDITDDRKDKFAFSTPYKYSYGTAIVRKDDLSGIKTLKDLKGKKAAGAATTIYMDVARKYGAKEVIYDNATNEQYLKDVANGRTDVILNDYYLQTLALAAFPKLNITIHPDLKYMPNEQGFVMKKDNTELQKELNRVINDMKKDGTMKKISEKFFNHADVSKKIDADVEDVDISK</sequence>
<keyword evidence="4" id="KW-0449">Lipoprotein</keyword>
<keyword evidence="3" id="KW-0564">Palmitate</keyword>
<evidence type="ECO:0000313" key="8">
    <source>
        <dbReference type="Proteomes" id="UP000028091"/>
    </source>
</evidence>
<dbReference type="OrthoDB" id="8613538at2"/>
<dbReference type="Gene3D" id="3.40.190.10">
    <property type="entry name" value="Periplasmic binding protein-like II"/>
    <property type="match status" value="2"/>
</dbReference>
<protein>
    <submittedName>
        <fullName evidence="7">Amino acid ABC transporter substrate-binding protein</fullName>
    </submittedName>
</protein>
<dbReference type="AlphaFoldDB" id="A0A081LC58"/>
<feature type="domain" description="Solute-binding protein family 3/N-terminal" evidence="6">
    <location>
        <begin position="47"/>
        <end position="273"/>
    </location>
</feature>
<keyword evidence="8" id="KW-1185">Reference proteome</keyword>
<evidence type="ECO:0000256" key="1">
    <source>
        <dbReference type="ARBA" id="ARBA00004193"/>
    </source>
</evidence>
<reference evidence="7 8" key="1">
    <citation type="submission" date="2012-09" db="EMBL/GenBank/DDBJ databases">
        <title>Genome Sequence of Bacillus sp. DW5-4.</title>
        <authorList>
            <person name="Lai Q."/>
            <person name="Liu Y."/>
            <person name="Shao Z."/>
        </authorList>
    </citation>
    <scope>NUCLEOTIDE SEQUENCE [LARGE SCALE GENOMIC DNA]</scope>
    <source>
        <strain evidence="7 8">DW5-4</strain>
    </source>
</reference>
<dbReference type="PANTHER" id="PTHR35936:SF34">
    <property type="entry name" value="ABC TRANSPORTER EXTRACELLULAR-BINDING PROTEIN YCKB-RELATED"/>
    <property type="match status" value="1"/>
</dbReference>
<feature type="signal peptide" evidence="5">
    <location>
        <begin position="1"/>
        <end position="27"/>
    </location>
</feature>
<comment type="caution">
    <text evidence="7">The sequence shown here is derived from an EMBL/GenBank/DDBJ whole genome shotgun (WGS) entry which is preliminary data.</text>
</comment>
<feature type="chain" id="PRO_5001759053" evidence="5">
    <location>
        <begin position="28"/>
        <end position="290"/>
    </location>
</feature>
<dbReference type="eggNOG" id="COG0834">
    <property type="taxonomic scope" value="Bacteria"/>
</dbReference>
<dbReference type="RefSeq" id="WP_034320714.1">
    <property type="nucleotide sequence ID" value="NZ_JAVIKA010000007.1"/>
</dbReference>
<keyword evidence="2 5" id="KW-0732">Signal</keyword>
<dbReference type="Proteomes" id="UP000028091">
    <property type="component" value="Unassembled WGS sequence"/>
</dbReference>
<dbReference type="EMBL" id="JOTP01000007">
    <property type="protein sequence ID" value="KEP26834.1"/>
    <property type="molecule type" value="Genomic_DNA"/>
</dbReference>
<evidence type="ECO:0000256" key="3">
    <source>
        <dbReference type="ARBA" id="ARBA00023139"/>
    </source>
</evidence>
<evidence type="ECO:0000256" key="4">
    <source>
        <dbReference type="ARBA" id="ARBA00023288"/>
    </source>
</evidence>
<dbReference type="CDD" id="cd01003">
    <property type="entry name" value="PBP2_YckB"/>
    <property type="match status" value="1"/>
</dbReference>
<organism evidence="7 8">
    <name type="scientific">Bacillus zhangzhouensis</name>
    <dbReference type="NCBI Taxonomy" id="1178540"/>
    <lineage>
        <taxon>Bacteria</taxon>
        <taxon>Bacillati</taxon>
        <taxon>Bacillota</taxon>
        <taxon>Bacilli</taxon>
        <taxon>Bacillales</taxon>
        <taxon>Bacillaceae</taxon>
        <taxon>Bacillus</taxon>
    </lineage>
</organism>
<proteinExistence type="predicted"/>
<dbReference type="GO" id="GO:0005886">
    <property type="term" value="C:plasma membrane"/>
    <property type="evidence" value="ECO:0007669"/>
    <property type="project" value="UniProtKB-SubCell"/>
</dbReference>
<dbReference type="SMART" id="SM00062">
    <property type="entry name" value="PBPb"/>
    <property type="match status" value="1"/>
</dbReference>
<gene>
    <name evidence="7" type="ORF">BA70_18295</name>
</gene>
<dbReference type="PROSITE" id="PS51257">
    <property type="entry name" value="PROKAR_LIPOPROTEIN"/>
    <property type="match status" value="1"/>
</dbReference>
<dbReference type="Pfam" id="PF00497">
    <property type="entry name" value="SBP_bac_3"/>
    <property type="match status" value="1"/>
</dbReference>
<accession>A0A081LC58</accession>
<evidence type="ECO:0000256" key="5">
    <source>
        <dbReference type="SAM" id="SignalP"/>
    </source>
</evidence>
<evidence type="ECO:0000256" key="2">
    <source>
        <dbReference type="ARBA" id="ARBA00022729"/>
    </source>
</evidence>